<evidence type="ECO:0000313" key="5">
    <source>
        <dbReference type="EMBL" id="SDR14779.1"/>
    </source>
</evidence>
<reference evidence="5 6" key="1">
    <citation type="submission" date="2016-10" db="EMBL/GenBank/DDBJ databases">
        <authorList>
            <person name="de Groot N.N."/>
        </authorList>
    </citation>
    <scope>NUCLEOTIDE SEQUENCE [LARGE SCALE GENOMIC DNA]</scope>
    <source>
        <strain evidence="5 6">DSM 43794</strain>
    </source>
</reference>
<dbReference type="InterPro" id="IPR003836">
    <property type="entry name" value="Glucokinase"/>
</dbReference>
<evidence type="ECO:0000256" key="4">
    <source>
        <dbReference type="RuleBase" id="RU004046"/>
    </source>
</evidence>
<evidence type="ECO:0000313" key="6">
    <source>
        <dbReference type="Proteomes" id="UP000217103"/>
    </source>
</evidence>
<dbReference type="GO" id="GO:0005524">
    <property type="term" value="F:ATP binding"/>
    <property type="evidence" value="ECO:0007669"/>
    <property type="project" value="UniProtKB-UniRule"/>
</dbReference>
<keyword evidence="3" id="KW-0547">Nucleotide-binding</keyword>
<accession>A0A1H1GNP9</accession>
<dbReference type="Pfam" id="PF02685">
    <property type="entry name" value="Glucokinase"/>
    <property type="match status" value="1"/>
</dbReference>
<dbReference type="PANTHER" id="PTHR47690:SF1">
    <property type="entry name" value="GLUCOKINASE"/>
    <property type="match status" value="1"/>
</dbReference>
<comment type="similarity">
    <text evidence="3 4">Belongs to the bacterial glucokinase family.</text>
</comment>
<keyword evidence="3" id="KW-0067">ATP-binding</keyword>
<feature type="binding site" evidence="3">
    <location>
        <begin position="11"/>
        <end position="16"/>
    </location>
    <ligand>
        <name>ATP</name>
        <dbReference type="ChEBI" id="CHEBI:30616"/>
    </ligand>
</feature>
<dbReference type="RefSeq" id="WP_093260484.1">
    <property type="nucleotide sequence ID" value="NZ_FNKK01000002.1"/>
</dbReference>
<name>A0A1H1GNP9_9ACTN</name>
<keyword evidence="3" id="KW-0963">Cytoplasm</keyword>
<organism evidence="5 6">
    <name type="scientific">Thermostaphylospora chromogena</name>
    <dbReference type="NCBI Taxonomy" id="35622"/>
    <lineage>
        <taxon>Bacteria</taxon>
        <taxon>Bacillati</taxon>
        <taxon>Actinomycetota</taxon>
        <taxon>Actinomycetes</taxon>
        <taxon>Streptosporangiales</taxon>
        <taxon>Thermomonosporaceae</taxon>
        <taxon>Thermostaphylospora</taxon>
    </lineage>
</organism>
<dbReference type="PANTHER" id="PTHR47690">
    <property type="entry name" value="GLUCOKINASE"/>
    <property type="match status" value="1"/>
</dbReference>
<dbReference type="InterPro" id="IPR043129">
    <property type="entry name" value="ATPase_NBD"/>
</dbReference>
<comment type="subcellular location">
    <subcellularLocation>
        <location evidence="3">Cytoplasm</location>
    </subcellularLocation>
</comment>
<protein>
    <recommendedName>
        <fullName evidence="3">Glucokinase</fullName>
        <ecNumber evidence="3">2.7.1.2</ecNumber>
    </recommendedName>
    <alternativeName>
        <fullName evidence="3">Glucose kinase</fullName>
    </alternativeName>
</protein>
<dbReference type="AlphaFoldDB" id="A0A1H1GNP9"/>
<dbReference type="HAMAP" id="MF_00524">
    <property type="entry name" value="Glucokinase"/>
    <property type="match status" value="1"/>
</dbReference>
<dbReference type="OrthoDB" id="9800595at2"/>
<proteinExistence type="inferred from homology"/>
<evidence type="ECO:0000256" key="2">
    <source>
        <dbReference type="ARBA" id="ARBA00022777"/>
    </source>
</evidence>
<dbReference type="SUPFAM" id="SSF53067">
    <property type="entry name" value="Actin-like ATPase domain"/>
    <property type="match status" value="1"/>
</dbReference>
<keyword evidence="2 3" id="KW-0418">Kinase</keyword>
<dbReference type="STRING" id="35622.SAMN04489764_3709"/>
<dbReference type="Proteomes" id="UP000217103">
    <property type="component" value="Unassembled WGS sequence"/>
</dbReference>
<dbReference type="NCBIfam" id="TIGR00749">
    <property type="entry name" value="glk"/>
    <property type="match status" value="1"/>
</dbReference>
<dbReference type="EMBL" id="FNKK01000002">
    <property type="protein sequence ID" value="SDR14779.1"/>
    <property type="molecule type" value="Genomic_DNA"/>
</dbReference>
<evidence type="ECO:0000256" key="3">
    <source>
        <dbReference type="HAMAP-Rule" id="MF_00524"/>
    </source>
</evidence>
<dbReference type="Gene3D" id="3.40.367.20">
    <property type="match status" value="1"/>
</dbReference>
<keyword evidence="6" id="KW-1185">Reference proteome</keyword>
<dbReference type="InterPro" id="IPR050201">
    <property type="entry name" value="Bacterial_glucokinase"/>
</dbReference>
<keyword evidence="1 3" id="KW-0808">Transferase</keyword>
<dbReference type="GO" id="GO:0006096">
    <property type="term" value="P:glycolytic process"/>
    <property type="evidence" value="ECO:0007669"/>
    <property type="project" value="UniProtKB-UniRule"/>
</dbReference>
<gene>
    <name evidence="3" type="primary">glk</name>
    <name evidence="5" type="ORF">SAMN04489764_3709</name>
</gene>
<evidence type="ECO:0000256" key="1">
    <source>
        <dbReference type="ARBA" id="ARBA00022679"/>
    </source>
</evidence>
<sequence length="333" mass="34413">MSEYALPWLVADVGGTNARFGLVRRPGGPPEAIAVLRDADHEDLPEAVAAYLADHAGGVRPGAACLAIAGPVSGDRYHLTNAGWTGSVRDLGLPSALLLNDFEALALALPGLGEGDLAPVGGPEHKTTGVREVKAVLGPGTGLGVAGLVPAPEGWVPVPSEGGHVTAPATTERELAVLRALRADGLRHVVAEHLLSGPGLSRLYRGLALVDGAPADPPPPAEILAAAVTDARCAETVGMFCALLGAFAGNVALTLGARGGIYLGGGILPRMLDHLRASDFRRRFEATPRLHEYLAAIPTQVITADYPALMGAAAWLTRHIVGNNTVRTDMENR</sequence>
<dbReference type="GO" id="GO:0005536">
    <property type="term" value="F:D-glucose binding"/>
    <property type="evidence" value="ECO:0007669"/>
    <property type="project" value="InterPro"/>
</dbReference>
<dbReference type="GO" id="GO:0004340">
    <property type="term" value="F:glucokinase activity"/>
    <property type="evidence" value="ECO:0007669"/>
    <property type="project" value="UniProtKB-UniRule"/>
</dbReference>
<dbReference type="CDD" id="cd24008">
    <property type="entry name" value="ASKHA_NBD_GLK"/>
    <property type="match status" value="1"/>
</dbReference>
<keyword evidence="3" id="KW-0324">Glycolysis</keyword>
<dbReference type="GO" id="GO:0005829">
    <property type="term" value="C:cytosol"/>
    <property type="evidence" value="ECO:0007669"/>
    <property type="project" value="TreeGrafter"/>
</dbReference>
<comment type="catalytic activity">
    <reaction evidence="3">
        <text>D-glucose + ATP = D-glucose 6-phosphate + ADP + H(+)</text>
        <dbReference type="Rhea" id="RHEA:17825"/>
        <dbReference type="ChEBI" id="CHEBI:4167"/>
        <dbReference type="ChEBI" id="CHEBI:15378"/>
        <dbReference type="ChEBI" id="CHEBI:30616"/>
        <dbReference type="ChEBI" id="CHEBI:61548"/>
        <dbReference type="ChEBI" id="CHEBI:456216"/>
        <dbReference type="EC" id="2.7.1.2"/>
    </reaction>
</comment>
<dbReference type="Gene3D" id="3.30.420.40">
    <property type="match status" value="1"/>
</dbReference>
<dbReference type="EC" id="2.7.1.2" evidence="3"/>